<keyword evidence="4" id="KW-1185">Reference proteome</keyword>
<proteinExistence type="predicted"/>
<gene>
    <name evidence="3" type="ORF">M8C21_020908</name>
</gene>
<dbReference type="PANTHER" id="PTHR32166:SF74">
    <property type="entry name" value="OS05G0256350 PROTEIN"/>
    <property type="match status" value="1"/>
</dbReference>
<dbReference type="PANTHER" id="PTHR32166">
    <property type="entry name" value="OSJNBA0013A04.12 PROTEIN"/>
    <property type="match status" value="1"/>
</dbReference>
<comment type="caution">
    <text evidence="3">The sequence shown here is derived from an EMBL/GenBank/DDBJ whole genome shotgun (WGS) entry which is preliminary data.</text>
</comment>
<feature type="domain" description="DUF659" evidence="2">
    <location>
        <begin position="208"/>
        <end position="365"/>
    </location>
</feature>
<dbReference type="SUPFAM" id="SSF53098">
    <property type="entry name" value="Ribonuclease H-like"/>
    <property type="match status" value="1"/>
</dbReference>
<dbReference type="InterPro" id="IPR007021">
    <property type="entry name" value="DUF659"/>
</dbReference>
<evidence type="ECO:0000256" key="1">
    <source>
        <dbReference type="SAM" id="MobiDB-lite"/>
    </source>
</evidence>
<dbReference type="AlphaFoldDB" id="A0AAD5BRE9"/>
<name>A0AAD5BRE9_AMBAR</name>
<feature type="region of interest" description="Disordered" evidence="1">
    <location>
        <begin position="1"/>
        <end position="20"/>
    </location>
</feature>
<dbReference type="EMBL" id="JAMZMK010011244">
    <property type="protein sequence ID" value="KAI7728266.1"/>
    <property type="molecule type" value="Genomic_DNA"/>
</dbReference>
<dbReference type="InterPro" id="IPR012337">
    <property type="entry name" value="RNaseH-like_sf"/>
</dbReference>
<sequence length="735" mass="84208">MASEGELASSQTRSNDPGWKYNILKDKNDKNSVTCIFCSKVTRGGIYRAKQHQIGGHRNAKACSKCPQNVKDELRAYVEIQKSKKNLDGFHDLDFEQGGFGDDEEDEDEVMEIPNVQKKRTGINIGGVDKRKKSNVKGPLDLFMSKGKGKFVQTSINDACDKELRERMVQKLLRFFYQAGIAFNVAKLDSFKEMIGSIGNYGANLKPPSYHELRVPLLKNEVDNVEKWIEGQKVEWSKFGCSIMSDGWTDRRHRTLINFLVNSSKRTVFMESIDASSYAKTGEKLFDLLDKFVERIGEANVVQVITDNRSNFKLAVFIIPFISHGLGKLLMDKRKYLFWTPYGAHCLDLMLEDISKISKVKAAIERGIFVVAYIYKHCGVLNLMREFTKSNELTRSGVTRFATTQKAHLRNMFASEKWVNSKWAKEKKGARCNGIIFTPGFWSNVLFSLKVMGPIVRVLRLVDNEKKPTMGYIYEAMVRAKTTIETALGKDSTDYIMVSTIIDKRWSCQLRHPLHAAGYYFNPEFYCTNPDIENNKEVSDGLIECIRKLVPNKQQKDIILKEMVIWVNQEGSFGLEMAKRGIANIAPDPFQEKKSFETQEVAGSFPKIIIWINMRESGVRWWWWRRLEREGGEELECAILIIHEVIIFDLTDDHRIRGRKMKGAMVQQIHSKKRNRLEHKKLQDLVFVSGRISSQASSSRALVDEESEEDIEDVLEADYQPEGDGNFDGFDSLDE</sequence>
<evidence type="ECO:0000313" key="4">
    <source>
        <dbReference type="Proteomes" id="UP001206925"/>
    </source>
</evidence>
<feature type="region of interest" description="Disordered" evidence="1">
    <location>
        <begin position="695"/>
        <end position="735"/>
    </location>
</feature>
<reference evidence="3" key="1">
    <citation type="submission" date="2022-06" db="EMBL/GenBank/DDBJ databases">
        <title>Uncovering the hologenomic basis of an extraordinary plant invasion.</title>
        <authorList>
            <person name="Bieker V.C."/>
            <person name="Martin M.D."/>
            <person name="Gilbert T."/>
            <person name="Hodgins K."/>
            <person name="Battlay P."/>
            <person name="Petersen B."/>
            <person name="Wilson J."/>
        </authorList>
    </citation>
    <scope>NUCLEOTIDE SEQUENCE</scope>
    <source>
        <strain evidence="3">AA19_3_7</strain>
        <tissue evidence="3">Leaf</tissue>
    </source>
</reference>
<accession>A0AAD5BRE9</accession>
<evidence type="ECO:0000259" key="2">
    <source>
        <dbReference type="Pfam" id="PF04937"/>
    </source>
</evidence>
<feature type="compositionally biased region" description="Acidic residues" evidence="1">
    <location>
        <begin position="704"/>
        <end position="721"/>
    </location>
</feature>
<dbReference type="Proteomes" id="UP001206925">
    <property type="component" value="Unassembled WGS sequence"/>
</dbReference>
<dbReference type="Pfam" id="PF04937">
    <property type="entry name" value="DUF659"/>
    <property type="match status" value="1"/>
</dbReference>
<organism evidence="3 4">
    <name type="scientific">Ambrosia artemisiifolia</name>
    <name type="common">Common ragweed</name>
    <dbReference type="NCBI Taxonomy" id="4212"/>
    <lineage>
        <taxon>Eukaryota</taxon>
        <taxon>Viridiplantae</taxon>
        <taxon>Streptophyta</taxon>
        <taxon>Embryophyta</taxon>
        <taxon>Tracheophyta</taxon>
        <taxon>Spermatophyta</taxon>
        <taxon>Magnoliopsida</taxon>
        <taxon>eudicotyledons</taxon>
        <taxon>Gunneridae</taxon>
        <taxon>Pentapetalae</taxon>
        <taxon>asterids</taxon>
        <taxon>campanulids</taxon>
        <taxon>Asterales</taxon>
        <taxon>Asteraceae</taxon>
        <taxon>Asteroideae</taxon>
        <taxon>Heliantheae alliance</taxon>
        <taxon>Heliantheae</taxon>
        <taxon>Ambrosia</taxon>
    </lineage>
</organism>
<protein>
    <recommendedName>
        <fullName evidence="2">DUF659 domain-containing protein</fullName>
    </recommendedName>
</protein>
<evidence type="ECO:0000313" key="3">
    <source>
        <dbReference type="EMBL" id="KAI7728266.1"/>
    </source>
</evidence>